<evidence type="ECO:0000256" key="1">
    <source>
        <dbReference type="SAM" id="MobiDB-lite"/>
    </source>
</evidence>
<dbReference type="AlphaFoldDB" id="W7TIQ4"/>
<accession>W7TIQ4</accession>
<protein>
    <submittedName>
        <fullName evidence="3">Uncharacterized protein</fullName>
    </submittedName>
</protein>
<name>W7TIQ4_9STRA</name>
<feature type="region of interest" description="Disordered" evidence="1">
    <location>
        <begin position="51"/>
        <end position="82"/>
    </location>
</feature>
<reference evidence="3 4" key="1">
    <citation type="journal article" date="2014" name="Mol. Plant">
        <title>Chromosome Scale Genome Assembly and Transcriptome Profiling of Nannochloropsis gaditana in Nitrogen Depletion.</title>
        <authorList>
            <person name="Corteggiani Carpinelli E."/>
            <person name="Telatin A."/>
            <person name="Vitulo N."/>
            <person name="Forcato C."/>
            <person name="D'Angelo M."/>
            <person name="Schiavon R."/>
            <person name="Vezzi A."/>
            <person name="Giacometti G.M."/>
            <person name="Morosinotto T."/>
            <person name="Valle G."/>
        </authorList>
    </citation>
    <scope>NUCLEOTIDE SEQUENCE [LARGE SCALE GENOMIC DNA]</scope>
    <source>
        <strain evidence="3 4">B-31</strain>
    </source>
</reference>
<evidence type="ECO:0000256" key="2">
    <source>
        <dbReference type="SAM" id="SignalP"/>
    </source>
</evidence>
<keyword evidence="4" id="KW-1185">Reference proteome</keyword>
<organism evidence="3 4">
    <name type="scientific">Nannochloropsis gaditana</name>
    <dbReference type="NCBI Taxonomy" id="72520"/>
    <lineage>
        <taxon>Eukaryota</taxon>
        <taxon>Sar</taxon>
        <taxon>Stramenopiles</taxon>
        <taxon>Ochrophyta</taxon>
        <taxon>Eustigmatophyceae</taxon>
        <taxon>Eustigmatales</taxon>
        <taxon>Monodopsidaceae</taxon>
        <taxon>Nannochloropsis</taxon>
    </lineage>
</organism>
<dbReference type="Gene3D" id="1.10.10.60">
    <property type="entry name" value="Homeodomain-like"/>
    <property type="match status" value="1"/>
</dbReference>
<proteinExistence type="predicted"/>
<gene>
    <name evidence="3" type="ORF">Naga_100189g4</name>
</gene>
<feature type="chain" id="PRO_5004900862" evidence="2">
    <location>
        <begin position="23"/>
        <end position="217"/>
    </location>
</feature>
<comment type="caution">
    <text evidence="3">The sequence shown here is derived from an EMBL/GenBank/DDBJ whole genome shotgun (WGS) entry which is preliminary data.</text>
</comment>
<feature type="signal peptide" evidence="2">
    <location>
        <begin position="1"/>
        <end position="22"/>
    </location>
</feature>
<evidence type="ECO:0000313" key="4">
    <source>
        <dbReference type="Proteomes" id="UP000019335"/>
    </source>
</evidence>
<keyword evidence="2" id="KW-0732">Signal</keyword>
<dbReference type="Proteomes" id="UP000019335">
    <property type="component" value="Chromosome 17"/>
</dbReference>
<dbReference type="OrthoDB" id="212766at2759"/>
<evidence type="ECO:0000313" key="3">
    <source>
        <dbReference type="EMBL" id="EWM23388.1"/>
    </source>
</evidence>
<sequence>MSQLFNMRVIASLLLLAAVCNAFQAPIVSRGRSRQAPQMLGNFFKTAAPSAATPGQGKVGAKAGKGGSRLNLKSIPKEAPPAPKKLASIAAGITPGGPKVPSFPFKLGRTKEAKEATARVVNGKLEGYFTNEQLQALEVARREVPSSAASYWQKIASKVPGQTAETCKAMTNQLLLDKARGTGKNFFGGYVEVKETKMVVDTEATVGKRLKAAFGLK</sequence>
<dbReference type="EMBL" id="AZIL01001685">
    <property type="protein sequence ID" value="EWM23388.1"/>
    <property type="molecule type" value="Genomic_DNA"/>
</dbReference>